<protein>
    <submittedName>
        <fullName evidence="2">Uncharacterized protein</fullName>
    </submittedName>
</protein>
<sequence>GRRIFLQRFQGPPQRPRPGAAPGPVPGGRLPGPLRGPYSPHASGELGFLRCGRGGRAEEVDLGGVPRAALRRYHHRHPLRHQVVEVRHPLGGRLGGHPARGHGDVRRVPHGLLRRRLHDQPAAGGGNRRQGVGSLRLRRGAPGARARRPGPSSGAAPVLLEERQVGQGPQAHARGRARLLGVPGLPQPRGPLDGAALLGRL</sequence>
<feature type="compositionally biased region" description="Low complexity" evidence="1">
    <location>
        <begin position="26"/>
        <end position="37"/>
    </location>
</feature>
<feature type="non-terminal residue" evidence="2">
    <location>
        <position position="1"/>
    </location>
</feature>
<accession>A0A6J4PL68</accession>
<name>A0A6J4PL68_9ACTN</name>
<evidence type="ECO:0000313" key="2">
    <source>
        <dbReference type="EMBL" id="CAA9419131.1"/>
    </source>
</evidence>
<gene>
    <name evidence="2" type="ORF">AVDCRST_MAG01-01-2131</name>
</gene>
<feature type="compositionally biased region" description="Pro residues" evidence="1">
    <location>
        <begin position="13"/>
        <end position="25"/>
    </location>
</feature>
<feature type="region of interest" description="Disordered" evidence="1">
    <location>
        <begin position="1"/>
        <end position="41"/>
    </location>
</feature>
<proteinExistence type="predicted"/>
<feature type="region of interest" description="Disordered" evidence="1">
    <location>
        <begin position="180"/>
        <end position="201"/>
    </location>
</feature>
<feature type="non-terminal residue" evidence="2">
    <location>
        <position position="201"/>
    </location>
</feature>
<feature type="compositionally biased region" description="Low complexity" evidence="1">
    <location>
        <begin position="140"/>
        <end position="155"/>
    </location>
</feature>
<dbReference type="EMBL" id="CADCUW010000299">
    <property type="protein sequence ID" value="CAA9419131.1"/>
    <property type="molecule type" value="Genomic_DNA"/>
</dbReference>
<reference evidence="2" key="1">
    <citation type="submission" date="2020-02" db="EMBL/GenBank/DDBJ databases">
        <authorList>
            <person name="Meier V. D."/>
        </authorList>
    </citation>
    <scope>NUCLEOTIDE SEQUENCE</scope>
    <source>
        <strain evidence="2">AVDCRST_MAG01</strain>
    </source>
</reference>
<feature type="region of interest" description="Disordered" evidence="1">
    <location>
        <begin position="116"/>
        <end position="155"/>
    </location>
</feature>
<dbReference type="AlphaFoldDB" id="A0A6J4PL68"/>
<evidence type="ECO:0000256" key="1">
    <source>
        <dbReference type="SAM" id="MobiDB-lite"/>
    </source>
</evidence>
<organism evidence="2">
    <name type="scientific">uncultured Rubrobacteraceae bacterium</name>
    <dbReference type="NCBI Taxonomy" id="349277"/>
    <lineage>
        <taxon>Bacteria</taxon>
        <taxon>Bacillati</taxon>
        <taxon>Actinomycetota</taxon>
        <taxon>Rubrobacteria</taxon>
        <taxon>Rubrobacterales</taxon>
        <taxon>Rubrobacteraceae</taxon>
        <taxon>environmental samples</taxon>
    </lineage>
</organism>